<dbReference type="GO" id="GO:0046654">
    <property type="term" value="P:tetrahydrofolate biosynthetic process"/>
    <property type="evidence" value="ECO:0007669"/>
    <property type="project" value="UniProtKB-UniPathway"/>
</dbReference>
<dbReference type="NCBIfam" id="TIGR01498">
    <property type="entry name" value="folK"/>
    <property type="match status" value="1"/>
</dbReference>
<dbReference type="AlphaFoldDB" id="A0A0F9JZ12"/>
<protein>
    <recommendedName>
        <fullName evidence="2">2-amino-4-hydroxy-6-hydroxymethyldihydropteridine diphosphokinase</fullName>
        <ecNumber evidence="2">2.7.6.3</ecNumber>
    </recommendedName>
</protein>
<dbReference type="Gene3D" id="3.30.70.560">
    <property type="entry name" value="7,8-Dihydro-6-hydroxymethylpterin-pyrophosphokinase HPPK"/>
    <property type="match status" value="1"/>
</dbReference>
<dbReference type="GO" id="GO:0016301">
    <property type="term" value="F:kinase activity"/>
    <property type="evidence" value="ECO:0007669"/>
    <property type="project" value="UniProtKB-KW"/>
</dbReference>
<dbReference type="PANTHER" id="PTHR43071">
    <property type="entry name" value="2-AMINO-4-HYDROXY-6-HYDROXYMETHYLDIHYDROPTERIDINE PYROPHOSPHOKINASE"/>
    <property type="match status" value="1"/>
</dbReference>
<feature type="domain" description="7,8-dihydro-6-hydroxymethylpterin-pyrophosphokinase" evidence="8">
    <location>
        <begin position="87"/>
        <end position="98"/>
    </location>
</feature>
<dbReference type="GO" id="GO:0005524">
    <property type="term" value="F:ATP binding"/>
    <property type="evidence" value="ECO:0007669"/>
    <property type="project" value="UniProtKB-KW"/>
</dbReference>
<dbReference type="CDD" id="cd00483">
    <property type="entry name" value="HPPK"/>
    <property type="match status" value="1"/>
</dbReference>
<dbReference type="GO" id="GO:0003848">
    <property type="term" value="F:2-amino-4-hydroxy-6-hydroxymethyldihydropteridine diphosphokinase activity"/>
    <property type="evidence" value="ECO:0007669"/>
    <property type="project" value="UniProtKB-EC"/>
</dbReference>
<dbReference type="GO" id="GO:0046656">
    <property type="term" value="P:folic acid biosynthetic process"/>
    <property type="evidence" value="ECO:0007669"/>
    <property type="project" value="UniProtKB-KW"/>
</dbReference>
<dbReference type="UniPathway" id="UPA00077">
    <property type="reaction ID" value="UER00155"/>
</dbReference>
<keyword evidence="4" id="KW-0547">Nucleotide-binding</keyword>
<keyword evidence="3" id="KW-0808">Transferase</keyword>
<comment type="caution">
    <text evidence="9">The sequence shown here is derived from an EMBL/GenBank/DDBJ whole genome shotgun (WGS) entry which is preliminary data.</text>
</comment>
<dbReference type="InterPro" id="IPR000550">
    <property type="entry name" value="Hppk"/>
</dbReference>
<evidence type="ECO:0000256" key="4">
    <source>
        <dbReference type="ARBA" id="ARBA00022741"/>
    </source>
</evidence>
<dbReference type="PANTHER" id="PTHR43071:SF1">
    <property type="entry name" value="2-AMINO-4-HYDROXY-6-HYDROXYMETHYLDIHYDROPTERIDINE PYROPHOSPHOKINASE"/>
    <property type="match status" value="1"/>
</dbReference>
<evidence type="ECO:0000256" key="5">
    <source>
        <dbReference type="ARBA" id="ARBA00022777"/>
    </source>
</evidence>
<name>A0A0F9JZ12_9ZZZZ</name>
<dbReference type="Pfam" id="PF01288">
    <property type="entry name" value="HPPK"/>
    <property type="match status" value="1"/>
</dbReference>
<organism evidence="9">
    <name type="scientific">marine sediment metagenome</name>
    <dbReference type="NCBI Taxonomy" id="412755"/>
    <lineage>
        <taxon>unclassified sequences</taxon>
        <taxon>metagenomes</taxon>
        <taxon>ecological metagenomes</taxon>
    </lineage>
</organism>
<keyword evidence="7" id="KW-0289">Folate biosynthesis</keyword>
<evidence type="ECO:0000256" key="3">
    <source>
        <dbReference type="ARBA" id="ARBA00022679"/>
    </source>
</evidence>
<dbReference type="InterPro" id="IPR035907">
    <property type="entry name" value="Hppk_sf"/>
</dbReference>
<gene>
    <name evidence="9" type="ORF">LCGC14_1767210</name>
</gene>
<reference evidence="9" key="1">
    <citation type="journal article" date="2015" name="Nature">
        <title>Complex archaea that bridge the gap between prokaryotes and eukaryotes.</title>
        <authorList>
            <person name="Spang A."/>
            <person name="Saw J.H."/>
            <person name="Jorgensen S.L."/>
            <person name="Zaremba-Niedzwiedzka K."/>
            <person name="Martijn J."/>
            <person name="Lind A.E."/>
            <person name="van Eijk R."/>
            <person name="Schleper C."/>
            <person name="Guy L."/>
            <person name="Ettema T.J."/>
        </authorList>
    </citation>
    <scope>NUCLEOTIDE SEQUENCE</scope>
</reference>
<evidence type="ECO:0000256" key="6">
    <source>
        <dbReference type="ARBA" id="ARBA00022840"/>
    </source>
</evidence>
<evidence type="ECO:0000256" key="2">
    <source>
        <dbReference type="ARBA" id="ARBA00013253"/>
    </source>
</evidence>
<accession>A0A0F9JZ12</accession>
<sequence>MRAYIGLGSNLADPVEQVKTAISHLQQLPDSELIAWSSLYASPPMGPQDQPDYINAVVEVKTTLTALQLLDALQAIEQQQGRIRNRHWGERTLDLDVLLYGQEVIDDARLQIPHPGLALRAFVLYPLAEIKPDLTVPNLGQIQQLLQNCPQDSLRKLEKIVL</sequence>
<dbReference type="EC" id="2.7.6.3" evidence="2"/>
<evidence type="ECO:0000256" key="1">
    <source>
        <dbReference type="ARBA" id="ARBA00005051"/>
    </source>
</evidence>
<comment type="pathway">
    <text evidence="1">Cofactor biosynthesis; tetrahydrofolate biosynthesis; 2-amino-4-hydroxy-6-hydroxymethyl-7,8-dihydropteridine diphosphate from 7,8-dihydroneopterin triphosphate: step 4/4.</text>
</comment>
<dbReference type="EMBL" id="LAZR01016522">
    <property type="protein sequence ID" value="KKM04143.1"/>
    <property type="molecule type" value="Genomic_DNA"/>
</dbReference>
<proteinExistence type="predicted"/>
<evidence type="ECO:0000259" key="8">
    <source>
        <dbReference type="PROSITE" id="PS00794"/>
    </source>
</evidence>
<evidence type="ECO:0000313" key="9">
    <source>
        <dbReference type="EMBL" id="KKM04143.1"/>
    </source>
</evidence>
<evidence type="ECO:0000256" key="7">
    <source>
        <dbReference type="ARBA" id="ARBA00022909"/>
    </source>
</evidence>
<keyword evidence="6" id="KW-0067">ATP-binding</keyword>
<keyword evidence="5" id="KW-0418">Kinase</keyword>
<dbReference type="PROSITE" id="PS00794">
    <property type="entry name" value="HPPK"/>
    <property type="match status" value="1"/>
</dbReference>
<dbReference type="SUPFAM" id="SSF55083">
    <property type="entry name" value="6-hydroxymethyl-7,8-dihydropterin pyrophosphokinase, HPPK"/>
    <property type="match status" value="1"/>
</dbReference>